<dbReference type="GO" id="GO:0022857">
    <property type="term" value="F:transmembrane transporter activity"/>
    <property type="evidence" value="ECO:0007669"/>
    <property type="project" value="InterPro"/>
</dbReference>
<dbReference type="RefSeq" id="WP_128238678.1">
    <property type="nucleotide sequence ID" value="NZ_SAUX01000033.1"/>
</dbReference>
<dbReference type="AlphaFoldDB" id="A0A443K0X2"/>
<evidence type="ECO:0000313" key="3">
    <source>
        <dbReference type="Proteomes" id="UP000285295"/>
    </source>
</evidence>
<feature type="domain" description="Transport-associated OB type 2" evidence="1">
    <location>
        <begin position="2"/>
        <end position="60"/>
    </location>
</feature>
<dbReference type="GO" id="GO:0043190">
    <property type="term" value="C:ATP-binding cassette (ABC) transporter complex"/>
    <property type="evidence" value="ECO:0007669"/>
    <property type="project" value="InterPro"/>
</dbReference>
<evidence type="ECO:0000313" key="2">
    <source>
        <dbReference type="EMBL" id="RWR26404.1"/>
    </source>
</evidence>
<proteinExistence type="predicted"/>
<accession>A0A443K0X2</accession>
<protein>
    <submittedName>
        <fullName evidence="2">TOBE domain-containing protein</fullName>
    </submittedName>
</protein>
<evidence type="ECO:0000259" key="1">
    <source>
        <dbReference type="Pfam" id="PF08402"/>
    </source>
</evidence>
<sequence length="63" mass="6810">MNRVAARMTNAIYAGPALTYLLQGPMGLVLRAFVQNRDGSILPPGSEVTMTWSPAQTMVLEDS</sequence>
<dbReference type="EMBL" id="SAUX01000033">
    <property type="protein sequence ID" value="RWR26404.1"/>
    <property type="molecule type" value="Genomic_DNA"/>
</dbReference>
<name>A0A443K0X2_9RHOB</name>
<gene>
    <name evidence="2" type="ORF">D2T31_20045</name>
</gene>
<reference evidence="2 3" key="2">
    <citation type="submission" date="2019-01" db="EMBL/GenBank/DDBJ databases">
        <authorList>
            <person name="Li Y."/>
        </authorList>
    </citation>
    <scope>NUCLEOTIDE SEQUENCE [LARGE SCALE GENOMIC DNA]</scope>
    <source>
        <strain evidence="2 3">D19-10-3-21</strain>
    </source>
</reference>
<reference evidence="2 3" key="1">
    <citation type="submission" date="2019-01" db="EMBL/GenBank/DDBJ databases">
        <title>Sinorhodobacter populi sp. nov. isolated from the symptomatic bark tissue of Populus euramericana canker.</title>
        <authorList>
            <person name="Xu G."/>
        </authorList>
    </citation>
    <scope>NUCLEOTIDE SEQUENCE [LARGE SCALE GENOMIC DNA]</scope>
    <source>
        <strain evidence="2 3">D19-10-3-21</strain>
    </source>
</reference>
<dbReference type="GO" id="GO:0005524">
    <property type="term" value="F:ATP binding"/>
    <property type="evidence" value="ECO:0007669"/>
    <property type="project" value="InterPro"/>
</dbReference>
<dbReference type="InterPro" id="IPR013611">
    <property type="entry name" value="Transp-assoc_OB_typ2"/>
</dbReference>
<organism evidence="2 3">
    <name type="scientific">Paenirhodobacter populi</name>
    <dbReference type="NCBI Taxonomy" id="2306993"/>
    <lineage>
        <taxon>Bacteria</taxon>
        <taxon>Pseudomonadati</taxon>
        <taxon>Pseudomonadota</taxon>
        <taxon>Alphaproteobacteria</taxon>
        <taxon>Rhodobacterales</taxon>
        <taxon>Rhodobacter group</taxon>
        <taxon>Paenirhodobacter</taxon>
    </lineage>
</organism>
<dbReference type="Pfam" id="PF08402">
    <property type="entry name" value="TOBE_2"/>
    <property type="match status" value="1"/>
</dbReference>
<comment type="caution">
    <text evidence="2">The sequence shown here is derived from an EMBL/GenBank/DDBJ whole genome shotgun (WGS) entry which is preliminary data.</text>
</comment>
<dbReference type="Proteomes" id="UP000285295">
    <property type="component" value="Unassembled WGS sequence"/>
</dbReference>